<dbReference type="KEGG" id="hni:W911_08565"/>
<proteinExistence type="predicted"/>
<feature type="signal peptide" evidence="1">
    <location>
        <begin position="1"/>
        <end position="30"/>
    </location>
</feature>
<sequence>MAFAYPTGRSAFMGLPAVLAAFAWAGPADARIKCVNGNQIVQGAPLATPYCQDELVAQVARERGMKVSGSAVRNNPHVKRDVCRFVGRDIRIQLACIDANSMGRRRF</sequence>
<feature type="chain" id="PRO_5004740744" evidence="1">
    <location>
        <begin position="31"/>
        <end position="107"/>
    </location>
</feature>
<name>V5SEF5_9HYPH</name>
<dbReference type="AlphaFoldDB" id="V5SEF5"/>
<evidence type="ECO:0000256" key="1">
    <source>
        <dbReference type="SAM" id="SignalP"/>
    </source>
</evidence>
<evidence type="ECO:0000313" key="2">
    <source>
        <dbReference type="EMBL" id="AHB48435.1"/>
    </source>
</evidence>
<accession>V5SEF5</accession>
<dbReference type="PATRIC" id="fig|1029756.8.peg.1788"/>
<dbReference type="Proteomes" id="UP000018542">
    <property type="component" value="Chromosome"/>
</dbReference>
<gene>
    <name evidence="2" type="ORF">W911_08565</name>
</gene>
<dbReference type="HOGENOM" id="CLU_171024_0_0_5"/>
<evidence type="ECO:0000313" key="3">
    <source>
        <dbReference type="Proteomes" id="UP000018542"/>
    </source>
</evidence>
<dbReference type="OrthoDB" id="7933619at2"/>
<keyword evidence="3" id="KW-1185">Reference proteome</keyword>
<organism evidence="2 3">
    <name type="scientific">Hyphomicrobium nitrativorans NL23</name>
    <dbReference type="NCBI Taxonomy" id="1029756"/>
    <lineage>
        <taxon>Bacteria</taxon>
        <taxon>Pseudomonadati</taxon>
        <taxon>Pseudomonadota</taxon>
        <taxon>Alphaproteobacteria</taxon>
        <taxon>Hyphomicrobiales</taxon>
        <taxon>Hyphomicrobiaceae</taxon>
        <taxon>Hyphomicrobium</taxon>
    </lineage>
</organism>
<keyword evidence="1" id="KW-0732">Signal</keyword>
<dbReference type="EMBL" id="CP006912">
    <property type="protein sequence ID" value="AHB48435.1"/>
    <property type="molecule type" value="Genomic_DNA"/>
</dbReference>
<protein>
    <submittedName>
        <fullName evidence="2">Uncharacterized protein</fullName>
    </submittedName>
</protein>
<reference evidence="2 3" key="1">
    <citation type="journal article" date="2014" name="Genome Announc.">
        <title>Complete Genome Sequence of Hyphomicrobium nitrativorans Strain NL23, a Denitrifying Bacterium Isolated from Biofilm of a Methanol-Fed Denitrification System Treating Seawater at the Montreal Biodome.</title>
        <authorList>
            <person name="Martineau C."/>
            <person name="Villeneuve C."/>
            <person name="Mauffrey F."/>
            <person name="Villemur R."/>
        </authorList>
    </citation>
    <scope>NUCLEOTIDE SEQUENCE [LARGE SCALE GENOMIC DNA]</scope>
    <source>
        <strain evidence="2">NL23</strain>
    </source>
</reference>